<evidence type="ECO:0000256" key="3">
    <source>
        <dbReference type="SAM" id="MobiDB-lite"/>
    </source>
</evidence>
<proteinExistence type="predicted"/>
<dbReference type="SUPFAM" id="SSF53686">
    <property type="entry name" value="Tryptophan synthase beta subunit-like PLP-dependent enzymes"/>
    <property type="match status" value="1"/>
</dbReference>
<dbReference type="GO" id="GO:0016765">
    <property type="term" value="F:transferase activity, transferring alkyl or aryl (other than methyl) groups"/>
    <property type="evidence" value="ECO:0007669"/>
    <property type="project" value="UniProtKB-ARBA"/>
</dbReference>
<keyword evidence="2" id="KW-0663">Pyridoxal phosphate</keyword>
<feature type="region of interest" description="Disordered" evidence="3">
    <location>
        <begin position="211"/>
        <end position="230"/>
    </location>
</feature>
<comment type="cofactor">
    <cofactor evidence="1">
        <name>pyridoxal 5'-phosphate</name>
        <dbReference type="ChEBI" id="CHEBI:597326"/>
    </cofactor>
</comment>
<evidence type="ECO:0000313" key="6">
    <source>
        <dbReference type="Proteomes" id="UP000198362"/>
    </source>
</evidence>
<dbReference type="GO" id="GO:0006535">
    <property type="term" value="P:cysteine biosynthetic process from serine"/>
    <property type="evidence" value="ECO:0007669"/>
    <property type="project" value="InterPro"/>
</dbReference>
<dbReference type="Gene3D" id="3.40.50.1100">
    <property type="match status" value="2"/>
</dbReference>
<keyword evidence="6" id="KW-1185">Reference proteome</keyword>
<evidence type="ECO:0000256" key="2">
    <source>
        <dbReference type="ARBA" id="ARBA00022898"/>
    </source>
</evidence>
<dbReference type="InterPro" id="IPR001216">
    <property type="entry name" value="P-phosphate_BS"/>
</dbReference>
<feature type="domain" description="Tryptophan synthase beta chain-like PALP" evidence="4">
    <location>
        <begin position="5"/>
        <end position="288"/>
    </location>
</feature>
<accession>A0A239N250</accession>
<name>A0A239N250_9ACTN</name>
<dbReference type="EMBL" id="FZPH01000007">
    <property type="protein sequence ID" value="SNT48553.1"/>
    <property type="molecule type" value="Genomic_DNA"/>
</dbReference>
<dbReference type="Proteomes" id="UP000198362">
    <property type="component" value="Unassembled WGS sequence"/>
</dbReference>
<sequence length="364" mass="38643">MAGLRQPIAPTPVSELGITLRGSRHRLLLKHECHNPSGSVKDRTAIGLLRALDRARPLRPGTTVVESTSGNLGIALATQLARLDCHLIAVIDPKTPLVTRQTLLAAGASIRLVDEPDGQGGYLMNRLSTVRELCRRNPRYRWTNQYENPANPDIHAQTTAPEILRQGGPDLDAVYVAVSTGGTIAGIARHIRPRNGGVRLIAVDADPSLATAGPDLGGQPAGGSPRARAVPGIGASRRSSFLVADSFDRRATVRDPDAIAMCRILRADTGVGVGGSTGFVLRACVADLAGAEPFRLPLCLSPDDASKYEDTVYDDRWLDHVGLTDSVGRAVDRLRADGLTIELVHGPTSWRGAADGSPVLRSLS</sequence>
<organism evidence="5 6">
    <name type="scientific">Asanoa hainanensis</name>
    <dbReference type="NCBI Taxonomy" id="560556"/>
    <lineage>
        <taxon>Bacteria</taxon>
        <taxon>Bacillati</taxon>
        <taxon>Actinomycetota</taxon>
        <taxon>Actinomycetes</taxon>
        <taxon>Micromonosporales</taxon>
        <taxon>Micromonosporaceae</taxon>
        <taxon>Asanoa</taxon>
    </lineage>
</organism>
<dbReference type="PROSITE" id="PS00901">
    <property type="entry name" value="CYS_SYNTHASE"/>
    <property type="match status" value="1"/>
</dbReference>
<dbReference type="Pfam" id="PF00291">
    <property type="entry name" value="PALP"/>
    <property type="match status" value="1"/>
</dbReference>
<evidence type="ECO:0000256" key="1">
    <source>
        <dbReference type="ARBA" id="ARBA00001933"/>
    </source>
</evidence>
<dbReference type="RefSeq" id="WP_245871070.1">
    <property type="nucleotide sequence ID" value="NZ_FZPH01000007.1"/>
</dbReference>
<dbReference type="InterPro" id="IPR036052">
    <property type="entry name" value="TrpB-like_PALP_sf"/>
</dbReference>
<protein>
    <submittedName>
        <fullName evidence="5">Cysteine synthase A</fullName>
    </submittedName>
</protein>
<dbReference type="InterPro" id="IPR001926">
    <property type="entry name" value="TrpB-like_PALP"/>
</dbReference>
<dbReference type="AlphaFoldDB" id="A0A239N250"/>
<evidence type="ECO:0000259" key="4">
    <source>
        <dbReference type="Pfam" id="PF00291"/>
    </source>
</evidence>
<dbReference type="CDD" id="cd01561">
    <property type="entry name" value="CBS_like"/>
    <property type="match status" value="1"/>
</dbReference>
<evidence type="ECO:0000313" key="5">
    <source>
        <dbReference type="EMBL" id="SNT48553.1"/>
    </source>
</evidence>
<dbReference type="InterPro" id="IPR050214">
    <property type="entry name" value="Cys_Synth/Cystath_Beta-Synth"/>
</dbReference>
<reference evidence="5 6" key="1">
    <citation type="submission" date="2017-06" db="EMBL/GenBank/DDBJ databases">
        <authorList>
            <person name="Kim H.J."/>
            <person name="Triplett B.A."/>
        </authorList>
    </citation>
    <scope>NUCLEOTIDE SEQUENCE [LARGE SCALE GENOMIC DNA]</scope>
    <source>
        <strain evidence="5 6">CGMCC 4.5593</strain>
    </source>
</reference>
<gene>
    <name evidence="5" type="ORF">SAMN05421812_107113</name>
</gene>
<dbReference type="PANTHER" id="PTHR10314">
    <property type="entry name" value="CYSTATHIONINE BETA-SYNTHASE"/>
    <property type="match status" value="1"/>
</dbReference>